<name>A0A9W6TH80_9STRA</name>
<accession>A0A9W6TH80</accession>
<protein>
    <submittedName>
        <fullName evidence="1">Unnamed protein product</fullName>
    </submittedName>
</protein>
<gene>
    <name evidence="1" type="ORF">Pfra01_000027500</name>
</gene>
<evidence type="ECO:0000313" key="1">
    <source>
        <dbReference type="EMBL" id="GMF15052.1"/>
    </source>
</evidence>
<dbReference type="SUPFAM" id="SSF82199">
    <property type="entry name" value="SET domain"/>
    <property type="match status" value="1"/>
</dbReference>
<evidence type="ECO:0000313" key="2">
    <source>
        <dbReference type="Proteomes" id="UP001165121"/>
    </source>
</evidence>
<dbReference type="Gene3D" id="2.170.270.10">
    <property type="entry name" value="SET domain"/>
    <property type="match status" value="1"/>
</dbReference>
<dbReference type="Proteomes" id="UP001165121">
    <property type="component" value="Unassembled WGS sequence"/>
</dbReference>
<dbReference type="OrthoDB" id="101429at2759"/>
<reference evidence="1" key="1">
    <citation type="submission" date="2023-04" db="EMBL/GenBank/DDBJ databases">
        <title>Phytophthora fragariaefolia NBRC 109709.</title>
        <authorList>
            <person name="Ichikawa N."/>
            <person name="Sato H."/>
            <person name="Tonouchi N."/>
        </authorList>
    </citation>
    <scope>NUCLEOTIDE SEQUENCE</scope>
    <source>
        <strain evidence="1">NBRC 109709</strain>
    </source>
</reference>
<organism evidence="1 2">
    <name type="scientific">Phytophthora fragariaefolia</name>
    <dbReference type="NCBI Taxonomy" id="1490495"/>
    <lineage>
        <taxon>Eukaryota</taxon>
        <taxon>Sar</taxon>
        <taxon>Stramenopiles</taxon>
        <taxon>Oomycota</taxon>
        <taxon>Peronosporomycetes</taxon>
        <taxon>Peronosporales</taxon>
        <taxon>Peronosporaceae</taxon>
        <taxon>Phytophthora</taxon>
    </lineage>
</organism>
<keyword evidence="2" id="KW-1185">Reference proteome</keyword>
<dbReference type="EMBL" id="BSXT01000023">
    <property type="protein sequence ID" value="GMF15052.1"/>
    <property type="molecule type" value="Genomic_DNA"/>
</dbReference>
<dbReference type="AlphaFoldDB" id="A0A9W6TH80"/>
<comment type="caution">
    <text evidence="1">The sequence shown here is derived from an EMBL/GenBank/DDBJ whole genome shotgun (WGS) entry which is preliminary data.</text>
</comment>
<proteinExistence type="predicted"/>
<dbReference type="InterPro" id="IPR046341">
    <property type="entry name" value="SET_dom_sf"/>
</dbReference>
<sequence length="465" mass="51388">MPGLSEAKLPSETLYAGDVLEYYSMAFVCGDARGHRVATILSVDDTEGEPYPVTVDTGDMIPLTNMVKRHADRFGNRFKTEYAKWRKLRTFHLSADRVQASTRSSTLNAVLESAVEAAFVDTRRILAAEREERGCIDSEETVTRSGESEAIIDPTSKSSIAREVARGEMPRTAITSYEADVTPSSEENAVIPDSASPNAIIDLVSSDCEPDGVQGSLEQRAARVKPVKDQALEVHCIEGEIARGKPSVEAPSDAELLKLQEYVKTIPTRGQREKIRHQATKRRTGWHVSRSRKRHHQAKCGITRSGTQIHHAKSLRAKKTKELLRLPSVKERLRNLHARRPVFKEAVVDHPSIVKEVAWPLEIEFINECIVPEGTGISFHDTGDFGKCKCFGDCFMDSCENATCAIYCTPECCKLGAVCSNAPRERTTLKLFDTGRVGLGVYTTTFLDVGDIIGEYVESCASIVL</sequence>